<protein>
    <recommendedName>
        <fullName evidence="1">F-box/LRR-repeat protein 15/At3g58940/PEG3-like LRR domain-containing protein</fullName>
    </recommendedName>
</protein>
<sequence>MAEDDRRPDEDRISGLPDHLLHGILVDLRSVRAAARTSVLSRRWRHVWTQIPKLVLFHLHDQPPPALFMISVDAALAAHSAPAVEDFGITLPTDGPRVPACRVAQWLRSVSQRAVGGLVVFVPSPTGMSRLASLFAPIVEEELEIPSFGAATRILLTLDEGWRLRLPTTGLFSALTLLTISSARVKGSELSSLVSTQCPRLEALYLTVTLCTVSDVSMRTDSLEVLSFCVENARCLDVVAPRLEQLNVSHDVIEANISAPKLAKLAWRGSGVYDPRRHKFADVGRCLRLLDINETRAGASLLQRFDTVGELKLTILIEKEIFGYQSFLNETKVLPRCETMSVSVVWNYHGLVPAMVHLLRSCTATRKLFVALFSSDYYNMMYRCPMSCPCCLAMNCKTDDITLGSLEEVELSEFTCSQEELEFVEQLSRCNAAVLKKIVICYKRRPRTPLTKEVCEKVRSKCRSNLKVEFYTTSDVLRRVPFD</sequence>
<name>A0A5J9SCZ7_9POAL</name>
<gene>
    <name evidence="2" type="ORF">EJB05_57600</name>
</gene>
<comment type="caution">
    <text evidence="2">The sequence shown here is derived from an EMBL/GenBank/DDBJ whole genome shotgun (WGS) entry which is preliminary data.</text>
</comment>
<dbReference type="Gramene" id="TVT97164">
    <property type="protein sequence ID" value="TVT97164"/>
    <property type="gene ID" value="EJB05_57600"/>
</dbReference>
<dbReference type="PANTHER" id="PTHR34709">
    <property type="entry name" value="OS10G0396666 PROTEIN"/>
    <property type="match status" value="1"/>
</dbReference>
<dbReference type="InterPro" id="IPR055312">
    <property type="entry name" value="FBL15-like"/>
</dbReference>
<evidence type="ECO:0000313" key="2">
    <source>
        <dbReference type="EMBL" id="TVT97164.1"/>
    </source>
</evidence>
<evidence type="ECO:0000259" key="1">
    <source>
        <dbReference type="Pfam" id="PF24758"/>
    </source>
</evidence>
<dbReference type="AlphaFoldDB" id="A0A5J9SCZ7"/>
<proteinExistence type="predicted"/>
<feature type="non-terminal residue" evidence="2">
    <location>
        <position position="1"/>
    </location>
</feature>
<dbReference type="Proteomes" id="UP000324897">
    <property type="component" value="Unassembled WGS sequence"/>
</dbReference>
<dbReference type="InterPro" id="IPR036047">
    <property type="entry name" value="F-box-like_dom_sf"/>
</dbReference>
<dbReference type="Pfam" id="PF24758">
    <property type="entry name" value="LRR_At5g56370"/>
    <property type="match status" value="1"/>
</dbReference>
<dbReference type="EMBL" id="RWGY01001059">
    <property type="protein sequence ID" value="TVT97164.1"/>
    <property type="molecule type" value="Genomic_DNA"/>
</dbReference>
<organism evidence="2 3">
    <name type="scientific">Eragrostis curvula</name>
    <name type="common">weeping love grass</name>
    <dbReference type="NCBI Taxonomy" id="38414"/>
    <lineage>
        <taxon>Eukaryota</taxon>
        <taxon>Viridiplantae</taxon>
        <taxon>Streptophyta</taxon>
        <taxon>Embryophyta</taxon>
        <taxon>Tracheophyta</taxon>
        <taxon>Spermatophyta</taxon>
        <taxon>Magnoliopsida</taxon>
        <taxon>Liliopsida</taxon>
        <taxon>Poales</taxon>
        <taxon>Poaceae</taxon>
        <taxon>PACMAD clade</taxon>
        <taxon>Chloridoideae</taxon>
        <taxon>Eragrostideae</taxon>
        <taxon>Eragrostidinae</taxon>
        <taxon>Eragrostis</taxon>
    </lineage>
</organism>
<reference evidence="2 3" key="1">
    <citation type="journal article" date="2019" name="Sci. Rep.">
        <title>A high-quality genome of Eragrostis curvula grass provides insights into Poaceae evolution and supports new strategies to enhance forage quality.</title>
        <authorList>
            <person name="Carballo J."/>
            <person name="Santos B.A.C.M."/>
            <person name="Zappacosta D."/>
            <person name="Garbus I."/>
            <person name="Selva J.P."/>
            <person name="Gallo C.A."/>
            <person name="Diaz A."/>
            <person name="Albertini E."/>
            <person name="Caccamo M."/>
            <person name="Echenique V."/>
        </authorList>
    </citation>
    <scope>NUCLEOTIDE SEQUENCE [LARGE SCALE GENOMIC DNA]</scope>
    <source>
        <strain evidence="3">cv. Victoria</strain>
        <tissue evidence="2">Leaf</tissue>
    </source>
</reference>
<feature type="domain" description="F-box/LRR-repeat protein 15/At3g58940/PEG3-like LRR" evidence="1">
    <location>
        <begin position="104"/>
        <end position="263"/>
    </location>
</feature>
<accession>A0A5J9SCZ7</accession>
<dbReference type="PANTHER" id="PTHR34709:SF68">
    <property type="entry name" value="OS07G0550432 PROTEIN"/>
    <property type="match status" value="1"/>
</dbReference>
<dbReference type="InterPro" id="IPR055411">
    <property type="entry name" value="LRR_FXL15/At3g58940/PEG3-like"/>
</dbReference>
<dbReference type="OrthoDB" id="678620at2759"/>
<evidence type="ECO:0000313" key="3">
    <source>
        <dbReference type="Proteomes" id="UP000324897"/>
    </source>
</evidence>
<dbReference type="SUPFAM" id="SSF81383">
    <property type="entry name" value="F-box domain"/>
    <property type="match status" value="1"/>
</dbReference>
<keyword evidence="3" id="KW-1185">Reference proteome</keyword>